<organism evidence="2 3">
    <name type="scientific">Pleurodeles waltl</name>
    <name type="common">Iberian ribbed newt</name>
    <dbReference type="NCBI Taxonomy" id="8319"/>
    <lineage>
        <taxon>Eukaryota</taxon>
        <taxon>Metazoa</taxon>
        <taxon>Chordata</taxon>
        <taxon>Craniata</taxon>
        <taxon>Vertebrata</taxon>
        <taxon>Euteleostomi</taxon>
        <taxon>Amphibia</taxon>
        <taxon>Batrachia</taxon>
        <taxon>Caudata</taxon>
        <taxon>Salamandroidea</taxon>
        <taxon>Salamandridae</taxon>
        <taxon>Pleurodelinae</taxon>
        <taxon>Pleurodeles</taxon>
    </lineage>
</organism>
<evidence type="ECO:0000313" key="2">
    <source>
        <dbReference type="EMBL" id="KAJ1196399.1"/>
    </source>
</evidence>
<protein>
    <submittedName>
        <fullName evidence="2">Uncharacterized protein</fullName>
    </submittedName>
</protein>
<proteinExistence type="predicted"/>
<name>A0AAV7V4M8_PLEWA</name>
<accession>A0AAV7V4M8</accession>
<evidence type="ECO:0000256" key="1">
    <source>
        <dbReference type="SAM" id="MobiDB-lite"/>
    </source>
</evidence>
<gene>
    <name evidence="2" type="ORF">NDU88_000270</name>
</gene>
<keyword evidence="3" id="KW-1185">Reference proteome</keyword>
<dbReference type="AlphaFoldDB" id="A0AAV7V4M8"/>
<sequence length="71" mass="7661">MSTGRCSYAGKESGRQIGAEPPWSSEEAAEQWLAFPSGGLEAEAALVPADLQPLGSQHFWSLLSLWIRVNS</sequence>
<comment type="caution">
    <text evidence="2">The sequence shown here is derived from an EMBL/GenBank/DDBJ whole genome shotgun (WGS) entry which is preliminary data.</text>
</comment>
<feature type="region of interest" description="Disordered" evidence="1">
    <location>
        <begin position="1"/>
        <end position="23"/>
    </location>
</feature>
<dbReference type="Proteomes" id="UP001066276">
    <property type="component" value="Chromosome 2_1"/>
</dbReference>
<evidence type="ECO:0000313" key="3">
    <source>
        <dbReference type="Proteomes" id="UP001066276"/>
    </source>
</evidence>
<dbReference type="EMBL" id="JANPWB010000003">
    <property type="protein sequence ID" value="KAJ1196399.1"/>
    <property type="molecule type" value="Genomic_DNA"/>
</dbReference>
<reference evidence="2" key="1">
    <citation type="journal article" date="2022" name="bioRxiv">
        <title>Sequencing and chromosome-scale assembly of the giantPleurodeles waltlgenome.</title>
        <authorList>
            <person name="Brown T."/>
            <person name="Elewa A."/>
            <person name="Iarovenko S."/>
            <person name="Subramanian E."/>
            <person name="Araus A.J."/>
            <person name="Petzold A."/>
            <person name="Susuki M."/>
            <person name="Suzuki K.-i.T."/>
            <person name="Hayashi T."/>
            <person name="Toyoda A."/>
            <person name="Oliveira C."/>
            <person name="Osipova E."/>
            <person name="Leigh N.D."/>
            <person name="Simon A."/>
            <person name="Yun M.H."/>
        </authorList>
    </citation>
    <scope>NUCLEOTIDE SEQUENCE</scope>
    <source>
        <strain evidence="2">20211129_DDA</strain>
        <tissue evidence="2">Liver</tissue>
    </source>
</reference>